<comment type="caution">
    <text evidence="2">The sequence shown here is derived from an EMBL/GenBank/DDBJ whole genome shotgun (WGS) entry which is preliminary data.</text>
</comment>
<gene>
    <name evidence="2" type="ORF">SORDD16_01388</name>
</gene>
<dbReference type="Proteomes" id="UP000072653">
    <property type="component" value="Unassembled WGS sequence"/>
</dbReference>
<evidence type="ECO:0000256" key="1">
    <source>
        <dbReference type="SAM" id="Phobius"/>
    </source>
</evidence>
<reference evidence="2 3" key="1">
    <citation type="submission" date="2016-01" db="EMBL/GenBank/DDBJ databases">
        <title>Highly variable Streptococcus oralis are common among viridans streptococci isolated from primates.</title>
        <authorList>
            <person name="Denapaite D."/>
            <person name="Rieger M."/>
            <person name="Koendgen S."/>
            <person name="Brueckner R."/>
            <person name="Ochigava I."/>
            <person name="Kappeler P."/>
            <person name="Maetz-Rensing K."/>
            <person name="Leendertz F."/>
            <person name="Hakenbeck R."/>
        </authorList>
    </citation>
    <scope>NUCLEOTIDE SEQUENCE [LARGE SCALE GENOMIC DNA]</scope>
    <source>
        <strain evidence="2 3">DD16</strain>
    </source>
</reference>
<feature type="transmembrane region" description="Helical" evidence="1">
    <location>
        <begin position="6"/>
        <end position="27"/>
    </location>
</feature>
<dbReference type="EMBL" id="LQOB01000267">
    <property type="protein sequence ID" value="KXT85607.1"/>
    <property type="molecule type" value="Genomic_DNA"/>
</dbReference>
<evidence type="ECO:0000313" key="2">
    <source>
        <dbReference type="EMBL" id="KXT85607.1"/>
    </source>
</evidence>
<evidence type="ECO:0000313" key="3">
    <source>
        <dbReference type="Proteomes" id="UP000072653"/>
    </source>
</evidence>
<protein>
    <submittedName>
        <fullName evidence="2">Uncharacterized protein</fullName>
    </submittedName>
</protein>
<proteinExistence type="predicted"/>
<name>A0A139PBS6_STROR</name>
<sequence>MLTELIILSPLFVTLYVFSAYLNLIVFEKNKLDLEQA</sequence>
<keyword evidence="1" id="KW-0812">Transmembrane</keyword>
<dbReference type="PATRIC" id="fig|1303.79.peg.1661"/>
<accession>A0A139PBS6</accession>
<dbReference type="AlphaFoldDB" id="A0A139PBS6"/>
<keyword evidence="1" id="KW-0472">Membrane</keyword>
<keyword evidence="1" id="KW-1133">Transmembrane helix</keyword>
<organism evidence="2 3">
    <name type="scientific">Streptococcus oralis</name>
    <dbReference type="NCBI Taxonomy" id="1303"/>
    <lineage>
        <taxon>Bacteria</taxon>
        <taxon>Bacillati</taxon>
        <taxon>Bacillota</taxon>
        <taxon>Bacilli</taxon>
        <taxon>Lactobacillales</taxon>
        <taxon>Streptococcaceae</taxon>
        <taxon>Streptococcus</taxon>
    </lineage>
</organism>